<dbReference type="EMBL" id="JARJCM010000182">
    <property type="protein sequence ID" value="KAJ7023827.1"/>
    <property type="molecule type" value="Genomic_DNA"/>
</dbReference>
<feature type="region of interest" description="Disordered" evidence="1">
    <location>
        <begin position="142"/>
        <end position="167"/>
    </location>
</feature>
<proteinExistence type="predicted"/>
<sequence>MAQREGLNRRSGGSGGESESRRSRSNRFTFLAALIWKITFIKLGGIPVLAQCQEEKKASFFQSEVQVLQKLSRGINSNDTYAEYWGRTDRLVDVANIRVDINDCDVRRLIQFRHGNGESVRALVARLTLYWGQKMSQIEGLTGGPEDLEKQLGARTPGRGGTRHEERAEWAEEQGLCHCTSRACAGARQGRGQWGAVLGRRSPERAGLYVNDGVMKAKPGGPHCDGVHLVCLTGGARGEGGQGFPGFQENVPGTLILDRREAPIKSIPRREYSRKNAWTWKKPMCREREINADSRKQLPVLVKLLSVR</sequence>
<name>A0AAD6WSM6_9AGAR</name>
<comment type="caution">
    <text evidence="3">The sequence shown here is derived from an EMBL/GenBank/DDBJ whole genome shotgun (WGS) entry which is preliminary data.</text>
</comment>
<feature type="transmembrane region" description="Helical" evidence="2">
    <location>
        <begin position="28"/>
        <end position="50"/>
    </location>
</feature>
<evidence type="ECO:0000313" key="4">
    <source>
        <dbReference type="Proteomes" id="UP001218188"/>
    </source>
</evidence>
<keyword evidence="2" id="KW-0812">Transmembrane</keyword>
<keyword evidence="4" id="KW-1185">Reference proteome</keyword>
<keyword evidence="2" id="KW-0472">Membrane</keyword>
<evidence type="ECO:0000313" key="3">
    <source>
        <dbReference type="EMBL" id="KAJ7023827.1"/>
    </source>
</evidence>
<organism evidence="3 4">
    <name type="scientific">Mycena alexandri</name>
    <dbReference type="NCBI Taxonomy" id="1745969"/>
    <lineage>
        <taxon>Eukaryota</taxon>
        <taxon>Fungi</taxon>
        <taxon>Dikarya</taxon>
        <taxon>Basidiomycota</taxon>
        <taxon>Agaricomycotina</taxon>
        <taxon>Agaricomycetes</taxon>
        <taxon>Agaricomycetidae</taxon>
        <taxon>Agaricales</taxon>
        <taxon>Marasmiineae</taxon>
        <taxon>Mycenaceae</taxon>
        <taxon>Mycena</taxon>
    </lineage>
</organism>
<protein>
    <submittedName>
        <fullName evidence="3">Uncharacterized protein</fullName>
    </submittedName>
</protein>
<accession>A0AAD6WSM6</accession>
<feature type="region of interest" description="Disordered" evidence="1">
    <location>
        <begin position="1"/>
        <end position="21"/>
    </location>
</feature>
<reference evidence="3" key="1">
    <citation type="submission" date="2023-03" db="EMBL/GenBank/DDBJ databases">
        <title>Massive genome expansion in bonnet fungi (Mycena s.s.) driven by repeated elements and novel gene families across ecological guilds.</title>
        <authorList>
            <consortium name="Lawrence Berkeley National Laboratory"/>
            <person name="Harder C.B."/>
            <person name="Miyauchi S."/>
            <person name="Viragh M."/>
            <person name="Kuo A."/>
            <person name="Thoen E."/>
            <person name="Andreopoulos B."/>
            <person name="Lu D."/>
            <person name="Skrede I."/>
            <person name="Drula E."/>
            <person name="Henrissat B."/>
            <person name="Morin E."/>
            <person name="Kohler A."/>
            <person name="Barry K."/>
            <person name="LaButti K."/>
            <person name="Morin E."/>
            <person name="Salamov A."/>
            <person name="Lipzen A."/>
            <person name="Mereny Z."/>
            <person name="Hegedus B."/>
            <person name="Baldrian P."/>
            <person name="Stursova M."/>
            <person name="Weitz H."/>
            <person name="Taylor A."/>
            <person name="Grigoriev I.V."/>
            <person name="Nagy L.G."/>
            <person name="Martin F."/>
            <person name="Kauserud H."/>
        </authorList>
    </citation>
    <scope>NUCLEOTIDE SEQUENCE</scope>
    <source>
        <strain evidence="3">CBHHK200</strain>
    </source>
</reference>
<dbReference type="AlphaFoldDB" id="A0AAD6WSM6"/>
<keyword evidence="2" id="KW-1133">Transmembrane helix</keyword>
<evidence type="ECO:0000256" key="2">
    <source>
        <dbReference type="SAM" id="Phobius"/>
    </source>
</evidence>
<dbReference type="Proteomes" id="UP001218188">
    <property type="component" value="Unassembled WGS sequence"/>
</dbReference>
<gene>
    <name evidence="3" type="ORF">C8F04DRAFT_1193135</name>
</gene>
<evidence type="ECO:0000256" key="1">
    <source>
        <dbReference type="SAM" id="MobiDB-lite"/>
    </source>
</evidence>